<dbReference type="InterPro" id="IPR043738">
    <property type="entry name" value="DUF5683"/>
</dbReference>
<keyword evidence="4" id="KW-1185">Reference proteome</keyword>
<keyword evidence="1" id="KW-0472">Membrane</keyword>
<reference evidence="3 4" key="1">
    <citation type="submission" date="2016-10" db="EMBL/GenBank/DDBJ databases">
        <authorList>
            <person name="de Groot N.N."/>
        </authorList>
    </citation>
    <scope>NUCLEOTIDE SEQUENCE [LARGE SCALE GENOMIC DNA]</scope>
    <source>
        <strain evidence="3 4">DSM 25186</strain>
    </source>
</reference>
<name>A0A1G8XUI2_9BACT</name>
<evidence type="ECO:0000259" key="2">
    <source>
        <dbReference type="Pfam" id="PF18935"/>
    </source>
</evidence>
<sequence length="212" mass="23743">MKQRFDFPSLARYFAIGGFLFLALRLTPVVAQNIPPPDSTGLPDELVLPDTSGIETITTKSMLIPRRAALMAAAFPGLGQVYNRKYWKVPLVYIGAGIFGYLITDFNQKYQTFREANILRRDGNPNTIDRFVNQYSDDQINRAAEGYRRYRDLNIILATGFYFLQIVDAYVDAQLSEFNVNDDLSGVFRPSLEPVGFSATPAAGLSLVLVIK</sequence>
<evidence type="ECO:0000256" key="1">
    <source>
        <dbReference type="SAM" id="Phobius"/>
    </source>
</evidence>
<protein>
    <recommendedName>
        <fullName evidence="2">DUF5683 domain-containing protein</fullName>
    </recommendedName>
</protein>
<dbReference type="RefSeq" id="WP_089678552.1">
    <property type="nucleotide sequence ID" value="NZ_FNFO01000001.1"/>
</dbReference>
<feature type="transmembrane region" description="Helical" evidence="1">
    <location>
        <begin position="86"/>
        <end position="104"/>
    </location>
</feature>
<dbReference type="EMBL" id="FNFO01000001">
    <property type="protein sequence ID" value="SDJ94292.1"/>
    <property type="molecule type" value="Genomic_DNA"/>
</dbReference>
<organism evidence="3 4">
    <name type="scientific">Catalinimonas alkaloidigena</name>
    <dbReference type="NCBI Taxonomy" id="1075417"/>
    <lineage>
        <taxon>Bacteria</taxon>
        <taxon>Pseudomonadati</taxon>
        <taxon>Bacteroidota</taxon>
        <taxon>Cytophagia</taxon>
        <taxon>Cytophagales</taxon>
        <taxon>Catalimonadaceae</taxon>
        <taxon>Catalinimonas</taxon>
    </lineage>
</organism>
<dbReference type="OrthoDB" id="9813910at2"/>
<dbReference type="AlphaFoldDB" id="A0A1G8XUI2"/>
<dbReference type="Pfam" id="PF18935">
    <property type="entry name" value="DUF5683"/>
    <property type="match status" value="1"/>
</dbReference>
<evidence type="ECO:0000313" key="4">
    <source>
        <dbReference type="Proteomes" id="UP000198510"/>
    </source>
</evidence>
<proteinExistence type="predicted"/>
<keyword evidence="1" id="KW-0812">Transmembrane</keyword>
<evidence type="ECO:0000313" key="3">
    <source>
        <dbReference type="EMBL" id="SDJ94292.1"/>
    </source>
</evidence>
<feature type="domain" description="DUF5683" evidence="2">
    <location>
        <begin position="63"/>
        <end position="209"/>
    </location>
</feature>
<dbReference type="Proteomes" id="UP000198510">
    <property type="component" value="Unassembled WGS sequence"/>
</dbReference>
<keyword evidence="1" id="KW-1133">Transmembrane helix</keyword>
<accession>A0A1G8XUI2</accession>
<dbReference type="STRING" id="1075417.SAMN05421823_101482"/>
<gene>
    <name evidence="3" type="ORF">SAMN05421823_101482</name>
</gene>